<dbReference type="Gene3D" id="3.30.1360.20">
    <property type="entry name" value="Transcriptional coactivator/pterin dehydratase"/>
    <property type="match status" value="1"/>
</dbReference>
<evidence type="ECO:0000256" key="1">
    <source>
        <dbReference type="ARBA" id="ARBA00001554"/>
    </source>
</evidence>
<gene>
    <name evidence="6" type="ORF">FNH06_13300</name>
</gene>
<evidence type="ECO:0000256" key="4">
    <source>
        <dbReference type="ARBA" id="ARBA00021735"/>
    </source>
</evidence>
<accession>A0A558ADM9</accession>
<name>A0A558ADM9_9PSEU</name>
<organism evidence="6 7">
    <name type="scientific">Amycolatopsis acidiphila</name>
    <dbReference type="NCBI Taxonomy" id="715473"/>
    <lineage>
        <taxon>Bacteria</taxon>
        <taxon>Bacillati</taxon>
        <taxon>Actinomycetota</taxon>
        <taxon>Actinomycetes</taxon>
        <taxon>Pseudonocardiales</taxon>
        <taxon>Pseudonocardiaceae</taxon>
        <taxon>Amycolatopsis</taxon>
    </lineage>
</organism>
<dbReference type="OrthoDB" id="3618409at2"/>
<proteinExistence type="inferred from homology"/>
<dbReference type="InterPro" id="IPR036428">
    <property type="entry name" value="PCD_sf"/>
</dbReference>
<comment type="caution">
    <text evidence="6">The sequence shown here is derived from an EMBL/GenBank/DDBJ whole genome shotgun (WGS) entry which is preliminary data.</text>
</comment>
<protein>
    <recommendedName>
        <fullName evidence="4">Putative pterin-4-alpha-carbinolamine dehydratase</fullName>
        <ecNumber evidence="3">4.2.1.96</ecNumber>
    </recommendedName>
</protein>
<dbReference type="RefSeq" id="WP_144638089.1">
    <property type="nucleotide sequence ID" value="NZ_BNAX01000020.1"/>
</dbReference>
<dbReference type="InterPro" id="IPR038282">
    <property type="entry name" value="DUF2267_sf"/>
</dbReference>
<dbReference type="InterPro" id="IPR018727">
    <property type="entry name" value="DUF2267"/>
</dbReference>
<dbReference type="EC" id="4.2.1.96" evidence="3"/>
<dbReference type="GO" id="GO:0008124">
    <property type="term" value="F:4-alpha-hydroxytetrahydrobiopterin dehydratase activity"/>
    <property type="evidence" value="ECO:0007669"/>
    <property type="project" value="UniProtKB-EC"/>
</dbReference>
<dbReference type="Gene3D" id="1.10.490.110">
    <property type="entry name" value="Uncharacterized conserved protein DUF2267"/>
    <property type="match status" value="1"/>
</dbReference>
<evidence type="ECO:0000313" key="6">
    <source>
        <dbReference type="EMBL" id="TVT22370.1"/>
    </source>
</evidence>
<dbReference type="GO" id="GO:0006729">
    <property type="term" value="P:tetrahydrobiopterin biosynthetic process"/>
    <property type="evidence" value="ECO:0007669"/>
    <property type="project" value="InterPro"/>
</dbReference>
<evidence type="ECO:0000256" key="5">
    <source>
        <dbReference type="ARBA" id="ARBA00023239"/>
    </source>
</evidence>
<sequence>MKYQDLVESVRDTAALTDAEQARASVAAVLATVARCLPSADRHLLAEHLPGSLVPAAAIPGPPEVRDGTRLVAEIGRRLHTSPERARYRAQAVLAALRDGEPRLVDLLCARLNSDVLDTLMPPADPPWMVTSVLPGMPVPLSDEEVRRALCRLTGWTGDRSAISRTVALPADRHTPLVNRVQREARELNDHAHVEREDATVTFTLTTGRPGKVTDRDVRLAVRIDEAVAEVGSGGRPGPG</sequence>
<dbReference type="SUPFAM" id="SSF55248">
    <property type="entry name" value="PCD-like"/>
    <property type="match status" value="1"/>
</dbReference>
<dbReference type="Proteomes" id="UP000318578">
    <property type="component" value="Unassembled WGS sequence"/>
</dbReference>
<dbReference type="AlphaFoldDB" id="A0A558ADM9"/>
<comment type="catalytic activity">
    <reaction evidence="1">
        <text>(4aS,6R)-4a-hydroxy-L-erythro-5,6,7,8-tetrahydrobiopterin = (6R)-L-erythro-6,7-dihydrobiopterin + H2O</text>
        <dbReference type="Rhea" id="RHEA:11920"/>
        <dbReference type="ChEBI" id="CHEBI:15377"/>
        <dbReference type="ChEBI" id="CHEBI:15642"/>
        <dbReference type="ChEBI" id="CHEBI:43120"/>
        <dbReference type="EC" id="4.2.1.96"/>
    </reaction>
</comment>
<evidence type="ECO:0000256" key="3">
    <source>
        <dbReference type="ARBA" id="ARBA00013252"/>
    </source>
</evidence>
<keyword evidence="7" id="KW-1185">Reference proteome</keyword>
<reference evidence="6 7" key="1">
    <citation type="submission" date="2019-07" db="EMBL/GenBank/DDBJ databases">
        <title>New species of Amycolatopsis and Streptomyces.</title>
        <authorList>
            <person name="Duangmal K."/>
            <person name="Teo W.F.A."/>
            <person name="Lipun K."/>
        </authorList>
    </citation>
    <scope>NUCLEOTIDE SEQUENCE [LARGE SCALE GENOMIC DNA]</scope>
    <source>
        <strain evidence="6 7">JCM 30562</strain>
    </source>
</reference>
<comment type="similarity">
    <text evidence="2">Belongs to the pterin-4-alpha-carbinolamine dehydratase family.</text>
</comment>
<evidence type="ECO:0000256" key="2">
    <source>
        <dbReference type="ARBA" id="ARBA00006472"/>
    </source>
</evidence>
<dbReference type="Pfam" id="PF10025">
    <property type="entry name" value="DUF2267"/>
    <property type="match status" value="1"/>
</dbReference>
<dbReference type="Pfam" id="PF01329">
    <property type="entry name" value="Pterin_4a"/>
    <property type="match status" value="1"/>
</dbReference>
<dbReference type="InterPro" id="IPR001533">
    <property type="entry name" value="Pterin_deHydtase"/>
</dbReference>
<dbReference type="EMBL" id="VJZA01000018">
    <property type="protein sequence ID" value="TVT22370.1"/>
    <property type="molecule type" value="Genomic_DNA"/>
</dbReference>
<keyword evidence="5" id="KW-0456">Lyase</keyword>
<evidence type="ECO:0000313" key="7">
    <source>
        <dbReference type="Proteomes" id="UP000318578"/>
    </source>
</evidence>